<evidence type="ECO:0000313" key="1">
    <source>
        <dbReference type="EMBL" id="MEN7429408.1"/>
    </source>
</evidence>
<organism evidence="1 2">
    <name type="scientific">Chromobacterium indicum</name>
    <dbReference type="NCBI Taxonomy" id="3110228"/>
    <lineage>
        <taxon>Bacteria</taxon>
        <taxon>Pseudomonadati</taxon>
        <taxon>Pseudomonadota</taxon>
        <taxon>Betaproteobacteria</taxon>
        <taxon>Neisseriales</taxon>
        <taxon>Chromobacteriaceae</taxon>
        <taxon>Chromobacterium</taxon>
    </lineage>
</organism>
<dbReference type="RefSeq" id="WP_346787436.1">
    <property type="nucleotide sequence ID" value="NZ_JAYFSJ010000001.1"/>
</dbReference>
<evidence type="ECO:0000313" key="2">
    <source>
        <dbReference type="Proteomes" id="UP001405405"/>
    </source>
</evidence>
<reference evidence="1 2" key="1">
    <citation type="submission" date="2023-12" db="EMBL/GenBank/DDBJ databases">
        <title>Chromobacterium sp. strain TRC.1.1.SA producing antimicrobial pigment.</title>
        <authorList>
            <person name="Verma N."/>
            <person name="Choksket S."/>
            <person name="Pinnaka A.K."/>
            <person name="Korpole S."/>
        </authorList>
    </citation>
    <scope>NUCLEOTIDE SEQUENCE [LARGE SCALE GENOMIC DNA]</scope>
    <source>
        <strain evidence="1 2">TRC1.1.SA</strain>
    </source>
</reference>
<gene>
    <name evidence="1" type="ORF">VA599_01535</name>
</gene>
<name>A0ABV0CEX4_9NEIS</name>
<proteinExistence type="predicted"/>
<sequence>MADRMAGACIDSFLTQEIKHEIDKSHASRFNIAYRLPTAGMGGGYRATIQRRGVYGDVTGQ</sequence>
<comment type="caution">
    <text evidence="1">The sequence shown here is derived from an EMBL/GenBank/DDBJ whole genome shotgun (WGS) entry which is preliminary data.</text>
</comment>
<dbReference type="EMBL" id="JAYFSJ010000001">
    <property type="protein sequence ID" value="MEN7429408.1"/>
    <property type="molecule type" value="Genomic_DNA"/>
</dbReference>
<accession>A0ABV0CEX4</accession>
<protein>
    <submittedName>
        <fullName evidence="1">Uncharacterized protein</fullName>
    </submittedName>
</protein>
<dbReference type="Proteomes" id="UP001405405">
    <property type="component" value="Unassembled WGS sequence"/>
</dbReference>
<keyword evidence="2" id="KW-1185">Reference proteome</keyword>